<dbReference type="AlphaFoldDB" id="X0UNF7"/>
<gene>
    <name evidence="1" type="ORF">S01H1_32959</name>
</gene>
<organism evidence="1">
    <name type="scientific">marine sediment metagenome</name>
    <dbReference type="NCBI Taxonomy" id="412755"/>
    <lineage>
        <taxon>unclassified sequences</taxon>
        <taxon>metagenomes</taxon>
        <taxon>ecological metagenomes</taxon>
    </lineage>
</organism>
<comment type="caution">
    <text evidence="1">The sequence shown here is derived from an EMBL/GenBank/DDBJ whole genome shotgun (WGS) entry which is preliminary data.</text>
</comment>
<reference evidence="1" key="1">
    <citation type="journal article" date="2014" name="Front. Microbiol.">
        <title>High frequency of phylogenetically diverse reductive dehalogenase-homologous genes in deep subseafloor sedimentary metagenomes.</title>
        <authorList>
            <person name="Kawai M."/>
            <person name="Futagami T."/>
            <person name="Toyoda A."/>
            <person name="Takaki Y."/>
            <person name="Nishi S."/>
            <person name="Hori S."/>
            <person name="Arai W."/>
            <person name="Tsubouchi T."/>
            <person name="Morono Y."/>
            <person name="Uchiyama I."/>
            <person name="Ito T."/>
            <person name="Fujiyama A."/>
            <person name="Inagaki F."/>
            <person name="Takami H."/>
        </authorList>
    </citation>
    <scope>NUCLEOTIDE SEQUENCE</scope>
    <source>
        <strain evidence="1">Expedition CK06-06</strain>
    </source>
</reference>
<dbReference type="EMBL" id="BARS01020441">
    <property type="protein sequence ID" value="GAG07304.1"/>
    <property type="molecule type" value="Genomic_DNA"/>
</dbReference>
<protein>
    <submittedName>
        <fullName evidence="1">Uncharacterized protein</fullName>
    </submittedName>
</protein>
<evidence type="ECO:0000313" key="1">
    <source>
        <dbReference type="EMBL" id="GAG07304.1"/>
    </source>
</evidence>
<sequence length="62" mass="7530">MIFADTLYTNDTQTTKARREKRKSVKVNYILIARRREIQKKKRVRDSVKLKQIRVLKEIVVR</sequence>
<proteinExistence type="predicted"/>
<name>X0UNF7_9ZZZZ</name>
<accession>X0UNF7</accession>